<dbReference type="Gene3D" id="3.90.70.120">
    <property type="match status" value="4"/>
</dbReference>
<feature type="region of interest" description="Disordered" evidence="1">
    <location>
        <begin position="570"/>
        <end position="592"/>
    </location>
</feature>
<dbReference type="EMBL" id="CAACVG010012711">
    <property type="protein sequence ID" value="VEN60728.1"/>
    <property type="molecule type" value="Genomic_DNA"/>
</dbReference>
<dbReference type="PANTHER" id="PTHR40552:SF6">
    <property type="entry name" value="FI09606P-RELATED"/>
    <property type="match status" value="1"/>
</dbReference>
<gene>
    <name evidence="2" type="ORF">CALMAC_LOCUS18323</name>
</gene>
<feature type="compositionally biased region" description="Low complexity" evidence="1">
    <location>
        <begin position="436"/>
        <end position="446"/>
    </location>
</feature>
<evidence type="ECO:0000256" key="1">
    <source>
        <dbReference type="SAM" id="MobiDB-lite"/>
    </source>
</evidence>
<accession>A0A653DN13</accession>
<protein>
    <submittedName>
        <fullName evidence="2">Uncharacterized protein</fullName>
    </submittedName>
</protein>
<name>A0A653DN13_CALMS</name>
<evidence type="ECO:0000313" key="3">
    <source>
        <dbReference type="Proteomes" id="UP000410492"/>
    </source>
</evidence>
<keyword evidence="3" id="KW-1185">Reference proteome</keyword>
<dbReference type="OrthoDB" id="7916681at2759"/>
<sequence length="852" mass="97093">MSISVIKSTVSALSDKNGKSIVKSQYVGSVLVPMDYTPGVACVTWFKNLKDLVALYMDNVEKAYKTDPFYLSKVEITDYIEVPDAWYSFKGLVPGKWILRGTISQSNKKYPKRSRNFQSPANCLIAIALQYLTPMKDWGSEMVDEVLDKGDQLYNESLDYLEEKSIFEVKMLMLNEVNTVFKFPTQEAVFVIDECLVNGSLKGEKDLLNLENGLEMFFKDNDRGIVAVRNISVAVWRHEGVYYYFDSHSRDEKGLTVGYGTACVLRAILISDLATAIEVNLKAGSENTFNIHRVNVEFYDSGSGVVRPPLNHYKAITDDSAILRSLFSEKSTKYDLNCGKQTIPMCLTAMAFNKLKPSKDWDQKDIDEILNKGDKLYTLTMNRIQEQEEQEALAAELEALYRPKMDGMEEDGEERKTSSGTSANQKPSASSAGTKPSMAQSEAASEAPPPDLPTSFEDEEQEATDGVLKLEQMSNELILGLNKFVFEFEDVYVDSVEEGASGDNIRDNLKPVLKAFYEQEQTEDYFNQEIILESKPLAVAIWRDDKRFYVFDPMPRDKDGTVIGKEDWSEIEEKPPSVASEELEEVTEDETKPIEDEANPFEEHVEDIMDADPGAGGDQLGDQKPFVEGLVADIQFPEEQEEGKEDEGIKYIKPLRKSSSFWREQEKAGRGCVVLFTKLEDMVEHVYGKIPPKVGQEESFKLKSAKLTNVILLKDKLRSEEERTDVYAGDWYFFQELEHGKWIMRGTMTIWHPLFPENNRGKQTLAMCISALLIYRIFTIVCFNDTTVDSILTYGDKLHTFMKKTRKKELMSMVDKKLKEDEIDWFVFRMFNRHSLILLIMCSEQLNNVMSK</sequence>
<dbReference type="AlphaFoldDB" id="A0A653DN13"/>
<organism evidence="2 3">
    <name type="scientific">Callosobruchus maculatus</name>
    <name type="common">Southern cowpea weevil</name>
    <name type="synonym">Pulse bruchid</name>
    <dbReference type="NCBI Taxonomy" id="64391"/>
    <lineage>
        <taxon>Eukaryota</taxon>
        <taxon>Metazoa</taxon>
        <taxon>Ecdysozoa</taxon>
        <taxon>Arthropoda</taxon>
        <taxon>Hexapoda</taxon>
        <taxon>Insecta</taxon>
        <taxon>Pterygota</taxon>
        <taxon>Neoptera</taxon>
        <taxon>Endopterygota</taxon>
        <taxon>Coleoptera</taxon>
        <taxon>Polyphaga</taxon>
        <taxon>Cucujiformia</taxon>
        <taxon>Chrysomeloidea</taxon>
        <taxon>Chrysomelidae</taxon>
        <taxon>Bruchinae</taxon>
        <taxon>Bruchini</taxon>
        <taxon>Callosobruchus</taxon>
    </lineage>
</organism>
<dbReference type="SUPFAM" id="SSF54001">
    <property type="entry name" value="Cysteine proteinases"/>
    <property type="match status" value="1"/>
</dbReference>
<feature type="region of interest" description="Disordered" evidence="1">
    <location>
        <begin position="407"/>
        <end position="464"/>
    </location>
</feature>
<proteinExistence type="predicted"/>
<dbReference type="Proteomes" id="UP000410492">
    <property type="component" value="Unassembled WGS sequence"/>
</dbReference>
<feature type="compositionally biased region" description="Basic and acidic residues" evidence="1">
    <location>
        <begin position="407"/>
        <end position="417"/>
    </location>
</feature>
<dbReference type="PANTHER" id="PTHR40552">
    <property type="entry name" value="AT05186P-RELATED"/>
    <property type="match status" value="1"/>
</dbReference>
<evidence type="ECO:0000313" key="2">
    <source>
        <dbReference type="EMBL" id="VEN60728.1"/>
    </source>
</evidence>
<reference evidence="2 3" key="1">
    <citation type="submission" date="2019-01" db="EMBL/GenBank/DDBJ databases">
        <authorList>
            <person name="Sayadi A."/>
        </authorList>
    </citation>
    <scope>NUCLEOTIDE SEQUENCE [LARGE SCALE GENOMIC DNA]</scope>
</reference>
<dbReference type="InterPro" id="IPR038765">
    <property type="entry name" value="Papain-like_cys_pep_sf"/>
</dbReference>
<feature type="compositionally biased region" description="Polar residues" evidence="1">
    <location>
        <begin position="418"/>
        <end position="434"/>
    </location>
</feature>